<keyword evidence="3" id="KW-1185">Reference proteome</keyword>
<evidence type="ECO:0000313" key="3">
    <source>
        <dbReference type="Proteomes" id="UP000190080"/>
    </source>
</evidence>
<evidence type="ECO:0000313" key="2">
    <source>
        <dbReference type="EMBL" id="OPJ63946.1"/>
    </source>
</evidence>
<keyword evidence="1" id="KW-0812">Transmembrane</keyword>
<dbReference type="EMBL" id="MZGV01000006">
    <property type="protein sequence ID" value="OPJ63946.1"/>
    <property type="molecule type" value="Genomic_DNA"/>
</dbReference>
<keyword evidence="1" id="KW-0472">Membrane</keyword>
<keyword evidence="1" id="KW-1133">Transmembrane helix</keyword>
<dbReference type="RefSeq" id="WP_079422255.1">
    <property type="nucleotide sequence ID" value="NZ_MZGV01000006.1"/>
</dbReference>
<feature type="transmembrane region" description="Helical" evidence="1">
    <location>
        <begin position="108"/>
        <end position="131"/>
    </location>
</feature>
<sequence>MLSYKARKYVNKEMLIFGIIALIGITVFILGTFFNILREEMPGIALGCIPTGIIGMLLTNSMKRTPEKTEKIVRIKTEERLQLIRYKTGYSAFWIMFIYIAVCNVFSRYIVISFSMFLVITVIVMVVVLLISSIVQHRIS</sequence>
<feature type="transmembrane region" description="Helical" evidence="1">
    <location>
        <begin position="15"/>
        <end position="37"/>
    </location>
</feature>
<organism evidence="2 3">
    <name type="scientific">Clostridium oryzae</name>
    <dbReference type="NCBI Taxonomy" id="1450648"/>
    <lineage>
        <taxon>Bacteria</taxon>
        <taxon>Bacillati</taxon>
        <taxon>Bacillota</taxon>
        <taxon>Clostridia</taxon>
        <taxon>Eubacteriales</taxon>
        <taxon>Clostridiaceae</taxon>
        <taxon>Clostridium</taxon>
    </lineage>
</organism>
<evidence type="ECO:0000256" key="1">
    <source>
        <dbReference type="SAM" id="Phobius"/>
    </source>
</evidence>
<dbReference type="AlphaFoldDB" id="A0A1V4IVI0"/>
<evidence type="ECO:0008006" key="4">
    <source>
        <dbReference type="Google" id="ProtNLM"/>
    </source>
</evidence>
<name>A0A1V4IVI0_9CLOT</name>
<dbReference type="OrthoDB" id="1798535at2"/>
<proteinExistence type="predicted"/>
<feature type="transmembrane region" description="Helical" evidence="1">
    <location>
        <begin position="83"/>
        <end position="102"/>
    </location>
</feature>
<reference evidence="2 3" key="1">
    <citation type="submission" date="2017-03" db="EMBL/GenBank/DDBJ databases">
        <title>Genome sequence of Clostridium oryzae DSM 28571.</title>
        <authorList>
            <person name="Poehlein A."/>
            <person name="Daniel R."/>
        </authorList>
    </citation>
    <scope>NUCLEOTIDE SEQUENCE [LARGE SCALE GENOMIC DNA]</scope>
    <source>
        <strain evidence="2 3">DSM 28571</strain>
    </source>
</reference>
<gene>
    <name evidence="2" type="ORF">CLORY_08180</name>
</gene>
<dbReference type="Proteomes" id="UP000190080">
    <property type="component" value="Unassembled WGS sequence"/>
</dbReference>
<protein>
    <recommendedName>
        <fullName evidence="4">DUF2178 domain-containing protein</fullName>
    </recommendedName>
</protein>
<comment type="caution">
    <text evidence="2">The sequence shown here is derived from an EMBL/GenBank/DDBJ whole genome shotgun (WGS) entry which is preliminary data.</text>
</comment>
<accession>A0A1V4IVI0</accession>